<reference evidence="1 2" key="1">
    <citation type="journal article" date="2014" name="Genome Announc.">
        <title>Draft Genome Sequences of Three Strains of Bacteroides pyogenes Isolated from a Cat and Swine.</title>
        <authorList>
            <person name="Sakamoto M."/>
            <person name="Oshima K."/>
            <person name="Suda W."/>
            <person name="Kitamura K."/>
            <person name="Iida T."/>
            <person name="Hattori M."/>
            <person name="Ohkuma M."/>
        </authorList>
    </citation>
    <scope>NUCLEOTIDE SEQUENCE [LARGE SCALE GENOMIC DNA]</scope>
    <source>
        <strain evidence="1 2">JCM 6292</strain>
    </source>
</reference>
<dbReference type="AlphaFoldDB" id="W4PBN9"/>
<dbReference type="EMBL" id="BAIQ01000075">
    <property type="protein sequence ID" value="GAE17211.1"/>
    <property type="molecule type" value="Genomic_DNA"/>
</dbReference>
<name>W4PBN9_9BACE</name>
<evidence type="ECO:0000313" key="2">
    <source>
        <dbReference type="Proteomes" id="UP000018861"/>
    </source>
</evidence>
<evidence type="ECO:0000313" key="1">
    <source>
        <dbReference type="EMBL" id="GAE17211.1"/>
    </source>
</evidence>
<sequence length="78" mass="9086">MYYPCFRMAAEGGSLFSKIRGQQIPKIKNSYVLPDIFSFLVVLLKKKTILFVSFQKYTHICTVIHPVTYEVTDKKSDY</sequence>
<comment type="caution">
    <text evidence="1">The sequence shown here is derived from an EMBL/GenBank/DDBJ whole genome shotgun (WGS) entry which is preliminary data.</text>
</comment>
<accession>W4PBN9</accession>
<organism evidence="1 2">
    <name type="scientific">Bacteroides pyogenes JCM 6292</name>
    <dbReference type="NCBI Taxonomy" id="1235809"/>
    <lineage>
        <taxon>Bacteria</taxon>
        <taxon>Pseudomonadati</taxon>
        <taxon>Bacteroidota</taxon>
        <taxon>Bacteroidia</taxon>
        <taxon>Bacteroidales</taxon>
        <taxon>Bacteroidaceae</taxon>
        <taxon>Bacteroides</taxon>
    </lineage>
</organism>
<proteinExistence type="predicted"/>
<dbReference type="Proteomes" id="UP000018861">
    <property type="component" value="Unassembled WGS sequence"/>
</dbReference>
<protein>
    <submittedName>
        <fullName evidence="1">Uncharacterized protein</fullName>
    </submittedName>
</protein>
<gene>
    <name evidence="1" type="ORF">JCM6292_3788</name>
</gene>